<dbReference type="PANTHER" id="PTHR33204:SF18">
    <property type="entry name" value="TRANSCRIPTIONAL REGULATORY PROTEIN"/>
    <property type="match status" value="1"/>
</dbReference>
<dbReference type="SUPFAM" id="SSF46785">
    <property type="entry name" value="Winged helix' DNA-binding domain"/>
    <property type="match status" value="1"/>
</dbReference>
<dbReference type="PANTHER" id="PTHR33204">
    <property type="entry name" value="TRANSCRIPTIONAL REGULATOR, MARR FAMILY"/>
    <property type="match status" value="1"/>
</dbReference>
<dbReference type="Gene3D" id="1.10.10.10">
    <property type="entry name" value="Winged helix-like DNA-binding domain superfamily/Winged helix DNA-binding domain"/>
    <property type="match status" value="1"/>
</dbReference>
<proteinExistence type="predicted"/>
<evidence type="ECO:0000259" key="4">
    <source>
        <dbReference type="PROSITE" id="PS51118"/>
    </source>
</evidence>
<protein>
    <submittedName>
        <fullName evidence="5">Transcriptional regulator, HxlR family</fullName>
    </submittedName>
</protein>
<dbReference type="PROSITE" id="PS51118">
    <property type="entry name" value="HTH_HXLR"/>
    <property type="match status" value="1"/>
</dbReference>
<evidence type="ECO:0000313" key="5">
    <source>
        <dbReference type="EMBL" id="SHJ84653.1"/>
    </source>
</evidence>
<evidence type="ECO:0000256" key="3">
    <source>
        <dbReference type="ARBA" id="ARBA00023163"/>
    </source>
</evidence>
<reference evidence="5 6" key="1">
    <citation type="submission" date="2016-11" db="EMBL/GenBank/DDBJ databases">
        <authorList>
            <person name="Jaros S."/>
            <person name="Januszkiewicz K."/>
            <person name="Wedrychowicz H."/>
        </authorList>
    </citation>
    <scope>NUCLEOTIDE SEQUENCE [LARGE SCALE GENOMIC DNA]</scope>
    <source>
        <strain evidence="5 6">GAS499</strain>
    </source>
</reference>
<dbReference type="SUPFAM" id="SSF55718">
    <property type="entry name" value="SCP-like"/>
    <property type="match status" value="1"/>
</dbReference>
<gene>
    <name evidence="5" type="ORF">SAMN05444159_1670</name>
</gene>
<organism evidence="5 6">
    <name type="scientific">Bradyrhizobium lablabi</name>
    <dbReference type="NCBI Taxonomy" id="722472"/>
    <lineage>
        <taxon>Bacteria</taxon>
        <taxon>Pseudomonadati</taxon>
        <taxon>Pseudomonadota</taxon>
        <taxon>Alphaproteobacteria</taxon>
        <taxon>Hyphomicrobiales</taxon>
        <taxon>Nitrobacteraceae</taxon>
        <taxon>Bradyrhizobium</taxon>
    </lineage>
</organism>
<evidence type="ECO:0000256" key="2">
    <source>
        <dbReference type="ARBA" id="ARBA00023125"/>
    </source>
</evidence>
<dbReference type="InterPro" id="IPR036388">
    <property type="entry name" value="WH-like_DNA-bd_sf"/>
</dbReference>
<keyword evidence="3" id="KW-0804">Transcription</keyword>
<feature type="domain" description="HTH hxlR-type" evidence="4">
    <location>
        <begin position="10"/>
        <end position="108"/>
    </location>
</feature>
<keyword evidence="2" id="KW-0238">DNA-binding</keyword>
<evidence type="ECO:0000313" key="6">
    <source>
        <dbReference type="Proteomes" id="UP000189935"/>
    </source>
</evidence>
<dbReference type="OrthoDB" id="9782219at2"/>
<dbReference type="InterPro" id="IPR036390">
    <property type="entry name" value="WH_DNA-bd_sf"/>
</dbReference>
<evidence type="ECO:0000256" key="1">
    <source>
        <dbReference type="ARBA" id="ARBA00023015"/>
    </source>
</evidence>
<dbReference type="AlphaFoldDB" id="A0A1M6MMZ5"/>
<sequence>MSGARYNQFCALARAAEIIGERWTLLIIRELLLNPMRFGDLGARLDAISPALLTARLDALIESGIVRRTSLPAPFKAQVYELTEIGLAVQPAIRELIRWGGRFLFPMQEDDRFEPDWALLALDAIARRTPTPECRIGLLVPHRERPASFVVEGGAEGTRIAKGEPSGGAVIEARFDVLLQILARQVSLDAAVTSRKARTEGSTRTLRKLPELFDLATARS</sequence>
<dbReference type="InterPro" id="IPR036527">
    <property type="entry name" value="SCP2_sterol-bd_dom_sf"/>
</dbReference>
<dbReference type="GO" id="GO:0003677">
    <property type="term" value="F:DNA binding"/>
    <property type="evidence" value="ECO:0007669"/>
    <property type="project" value="UniProtKB-KW"/>
</dbReference>
<dbReference type="EMBL" id="LT670844">
    <property type="protein sequence ID" value="SHJ84653.1"/>
    <property type="molecule type" value="Genomic_DNA"/>
</dbReference>
<accession>A0A1M6MMZ5</accession>
<name>A0A1M6MMZ5_9BRAD</name>
<dbReference type="InterPro" id="IPR002577">
    <property type="entry name" value="HTH_HxlR"/>
</dbReference>
<dbReference type="Proteomes" id="UP000189935">
    <property type="component" value="Chromosome I"/>
</dbReference>
<keyword evidence="1" id="KW-0805">Transcription regulation</keyword>
<dbReference type="Pfam" id="PF01638">
    <property type="entry name" value="HxlR"/>
    <property type="match status" value="1"/>
</dbReference>
<dbReference type="RefSeq" id="WP_079537738.1">
    <property type="nucleotide sequence ID" value="NZ_LT670844.1"/>
</dbReference>